<evidence type="ECO:0000313" key="5">
    <source>
        <dbReference type="Proteomes" id="UP001465331"/>
    </source>
</evidence>
<proteinExistence type="inferred from homology"/>
<comment type="similarity">
    <text evidence="1">Belongs to the bacterial solute-binding protein 1 family.</text>
</comment>
<evidence type="ECO:0000256" key="1">
    <source>
        <dbReference type="ARBA" id="ARBA00008520"/>
    </source>
</evidence>
<name>A0ABV2AB94_9GAMM</name>
<dbReference type="InterPro" id="IPR026045">
    <property type="entry name" value="Ferric-bd"/>
</dbReference>
<dbReference type="PANTHER" id="PTHR30006">
    <property type="entry name" value="THIAMINE-BINDING PERIPLASMIC PROTEIN-RELATED"/>
    <property type="match status" value="1"/>
</dbReference>
<accession>A0ABV2AB94</accession>
<organism evidence="4 5">
    <name type="scientific">Sinimarinibacterium thermocellulolyticum</name>
    <dbReference type="NCBI Taxonomy" id="3170016"/>
    <lineage>
        <taxon>Bacteria</taxon>
        <taxon>Pseudomonadati</taxon>
        <taxon>Pseudomonadota</taxon>
        <taxon>Gammaproteobacteria</taxon>
        <taxon>Nevskiales</taxon>
        <taxon>Nevskiaceae</taxon>
        <taxon>Sinimarinibacterium</taxon>
    </lineage>
</organism>
<evidence type="ECO:0000256" key="3">
    <source>
        <dbReference type="SAM" id="SignalP"/>
    </source>
</evidence>
<dbReference type="RefSeq" id="WP_352889601.1">
    <property type="nucleotide sequence ID" value="NZ_JBEPIJ010000011.1"/>
</dbReference>
<feature type="chain" id="PRO_5046357124" evidence="3">
    <location>
        <begin position="26"/>
        <end position="340"/>
    </location>
</feature>
<dbReference type="Gene3D" id="3.40.190.10">
    <property type="entry name" value="Periplasmic binding protein-like II"/>
    <property type="match status" value="2"/>
</dbReference>
<sequence>MSLRTLLSLCTIAVATLFGSFPAHAETVNLYTTREPGLIQPLLDAFTRDTGIAVNTIFIKDGLAERVAAEGERSPADVLMTVDFGNLIDLVERDLVQPVESEALRSAIPAALRDAQGRWFALSLRARLVYAARDLELDGLTYEDLADPRWKGRFCMRSGLHPYSTALIAAYIAHHGEAAAETWLKGLKANLARKAGGGDREVARDILGGLCDIGVGNSYYVGRMRSGAGGPEQKRWGDAIQVVLPRFESGGTHVNVSGAAVARHAPNRSNAVRLLEYLASPAAQQLYAQVDFEYPVNPAAAPDPITAAYGELHADTLPLVEIAKHRKAASLLAERIGFDQ</sequence>
<gene>
    <name evidence="4" type="ORF">ABSH63_10475</name>
</gene>
<dbReference type="SUPFAM" id="SSF53850">
    <property type="entry name" value="Periplasmic binding protein-like II"/>
    <property type="match status" value="1"/>
</dbReference>
<evidence type="ECO:0000313" key="4">
    <source>
        <dbReference type="EMBL" id="MES0874424.1"/>
    </source>
</evidence>
<comment type="caution">
    <text evidence="4">The sequence shown here is derived from an EMBL/GenBank/DDBJ whole genome shotgun (WGS) entry which is preliminary data.</text>
</comment>
<dbReference type="PANTHER" id="PTHR30006:SF15">
    <property type="entry name" value="IRON-UTILIZATION PERIPLASMIC PROTEIN"/>
    <property type="match status" value="1"/>
</dbReference>
<dbReference type="Proteomes" id="UP001465331">
    <property type="component" value="Unassembled WGS sequence"/>
</dbReference>
<keyword evidence="2 3" id="KW-0732">Signal</keyword>
<protein>
    <submittedName>
        <fullName evidence="4">Extracellular solute-binding protein</fullName>
    </submittedName>
</protein>
<dbReference type="PIRSF" id="PIRSF002825">
    <property type="entry name" value="CfbpA"/>
    <property type="match status" value="1"/>
</dbReference>
<dbReference type="EMBL" id="JBEPIJ010000011">
    <property type="protein sequence ID" value="MES0874424.1"/>
    <property type="molecule type" value="Genomic_DNA"/>
</dbReference>
<reference evidence="4 5" key="1">
    <citation type="submission" date="2024-06" db="EMBL/GenBank/DDBJ databases">
        <authorList>
            <person name="Li Z."/>
            <person name="Jiang Y."/>
        </authorList>
    </citation>
    <scope>NUCLEOTIDE SEQUENCE [LARGE SCALE GENOMIC DNA]</scope>
    <source>
        <strain evidence="4 5">HSW-8</strain>
    </source>
</reference>
<evidence type="ECO:0000256" key="2">
    <source>
        <dbReference type="ARBA" id="ARBA00022729"/>
    </source>
</evidence>
<keyword evidence="5" id="KW-1185">Reference proteome</keyword>
<dbReference type="Pfam" id="PF13343">
    <property type="entry name" value="SBP_bac_6"/>
    <property type="match status" value="1"/>
</dbReference>
<feature type="signal peptide" evidence="3">
    <location>
        <begin position="1"/>
        <end position="25"/>
    </location>
</feature>